<evidence type="ECO:0000256" key="5">
    <source>
        <dbReference type="SAM" id="Coils"/>
    </source>
</evidence>
<dbReference type="SUPFAM" id="SSF57850">
    <property type="entry name" value="RING/U-box"/>
    <property type="match status" value="1"/>
</dbReference>
<evidence type="ECO:0000313" key="10">
    <source>
        <dbReference type="Proteomes" id="UP001369086"/>
    </source>
</evidence>
<keyword evidence="5" id="KW-0175">Coiled coil</keyword>
<dbReference type="SMART" id="SM00449">
    <property type="entry name" value="SPRY"/>
    <property type="match status" value="1"/>
</dbReference>
<sequence>MAQSCSLECLENQLLCPICLEVFAEPLMLQCGHSYCKSCLSSMTLDPYGQLRCPVCRCEVDGGSSPPNVSLARIVEAMRELNDSHPELESCLQHHNPLSLFCEQDQEVICGLCSSIGAHRNHKITPLTSVYSRMKEDLSALLTEIQTQKRKLEEQICKMAYNKSRITVSKETDAAAMRWQRVHQGSQHLHTVLRRAKSIFRVTVREQLNFIGVISTLQKQVDEMAENLGKFQEIEGTLEQLNNESQLSFIRSLWFCNCVLLWVSRCREAQQKQQRRDRVYSAITFKPGFHHDDIKITVWKKLHRRVLPAPEALKLDPLTAHPMLKLSLSDTVVECGALVNRLPNNPERFSYSYCALTSRGFSSGKHYWEVTVGSKSKWRLGLIKGTTSRKGKLPKNPESGVWLIGLKDSRLYEAFTSHRTALPLASRPAKIGVFLDYEKGELTFYNADSPQELSFIYSFQTELQGKVYPLLDTCWHERGCNTLPLILTQPHAGKRASEPEPASLTQK</sequence>
<accession>A0ABR0YLY3</accession>
<evidence type="ECO:0000256" key="1">
    <source>
        <dbReference type="ARBA" id="ARBA00022723"/>
    </source>
</evidence>
<dbReference type="PRINTS" id="PR01407">
    <property type="entry name" value="BUTYPHLNCDUF"/>
</dbReference>
<dbReference type="InterPro" id="IPR050143">
    <property type="entry name" value="TRIM/RBCC"/>
</dbReference>
<dbReference type="SMART" id="SM00336">
    <property type="entry name" value="BBOX"/>
    <property type="match status" value="1"/>
</dbReference>
<dbReference type="Gene3D" id="3.30.160.60">
    <property type="entry name" value="Classic Zinc Finger"/>
    <property type="match status" value="1"/>
</dbReference>
<dbReference type="Pfam" id="PF00622">
    <property type="entry name" value="SPRY"/>
    <property type="match status" value="1"/>
</dbReference>
<name>A0ABR0YLY3_HUSHU</name>
<evidence type="ECO:0000259" key="6">
    <source>
        <dbReference type="PROSITE" id="PS50089"/>
    </source>
</evidence>
<dbReference type="InterPro" id="IPR001841">
    <property type="entry name" value="Znf_RING"/>
</dbReference>
<dbReference type="SMART" id="SM00184">
    <property type="entry name" value="RING"/>
    <property type="match status" value="1"/>
</dbReference>
<dbReference type="Gene3D" id="3.30.40.10">
    <property type="entry name" value="Zinc/RING finger domain, C3HC4 (zinc finger)"/>
    <property type="match status" value="1"/>
</dbReference>
<dbReference type="PROSITE" id="PS00518">
    <property type="entry name" value="ZF_RING_1"/>
    <property type="match status" value="1"/>
</dbReference>
<dbReference type="SUPFAM" id="SSF49899">
    <property type="entry name" value="Concanavalin A-like lectins/glucanases"/>
    <property type="match status" value="1"/>
</dbReference>
<feature type="domain" description="B30.2/SPRY" evidence="8">
    <location>
        <begin position="293"/>
        <end position="492"/>
    </location>
</feature>
<keyword evidence="1" id="KW-0479">Metal-binding</keyword>
<dbReference type="Pfam" id="PF13445">
    <property type="entry name" value="zf-RING_UBOX"/>
    <property type="match status" value="1"/>
</dbReference>
<evidence type="ECO:0000259" key="7">
    <source>
        <dbReference type="PROSITE" id="PS50119"/>
    </source>
</evidence>
<dbReference type="EMBL" id="JAHFZB010000027">
    <property type="protein sequence ID" value="KAK6473436.1"/>
    <property type="molecule type" value="Genomic_DNA"/>
</dbReference>
<dbReference type="PANTHER" id="PTHR24103">
    <property type="entry name" value="E3 UBIQUITIN-PROTEIN LIGASE TRIM"/>
    <property type="match status" value="1"/>
</dbReference>
<dbReference type="InterPro" id="IPR017907">
    <property type="entry name" value="Znf_RING_CS"/>
</dbReference>
<dbReference type="InterPro" id="IPR006574">
    <property type="entry name" value="PRY"/>
</dbReference>
<dbReference type="InterPro" id="IPR013320">
    <property type="entry name" value="ConA-like_dom_sf"/>
</dbReference>
<evidence type="ECO:0000259" key="8">
    <source>
        <dbReference type="PROSITE" id="PS50188"/>
    </source>
</evidence>
<proteinExistence type="predicted"/>
<dbReference type="InterPro" id="IPR000315">
    <property type="entry name" value="Znf_B-box"/>
</dbReference>
<dbReference type="PROSITE" id="PS50089">
    <property type="entry name" value="ZF_RING_2"/>
    <property type="match status" value="1"/>
</dbReference>
<protein>
    <submittedName>
        <fullName evidence="9">E3 ubiquitin-protein ligase TRIM50-like</fullName>
    </submittedName>
</protein>
<keyword evidence="3" id="KW-0862">Zinc</keyword>
<feature type="domain" description="RING-type" evidence="6">
    <location>
        <begin position="16"/>
        <end position="57"/>
    </location>
</feature>
<dbReference type="Proteomes" id="UP001369086">
    <property type="component" value="Unassembled WGS sequence"/>
</dbReference>
<evidence type="ECO:0000313" key="9">
    <source>
        <dbReference type="EMBL" id="KAK6473436.1"/>
    </source>
</evidence>
<feature type="domain" description="B box-type" evidence="7">
    <location>
        <begin position="86"/>
        <end position="127"/>
    </location>
</feature>
<feature type="coiled-coil region" evidence="5">
    <location>
        <begin position="214"/>
        <end position="244"/>
    </location>
</feature>
<dbReference type="Gene3D" id="2.60.120.920">
    <property type="match status" value="1"/>
</dbReference>
<evidence type="ECO:0000256" key="4">
    <source>
        <dbReference type="PROSITE-ProRule" id="PRU00024"/>
    </source>
</evidence>
<evidence type="ECO:0000256" key="2">
    <source>
        <dbReference type="ARBA" id="ARBA00022771"/>
    </source>
</evidence>
<keyword evidence="2 4" id="KW-0863">Zinc-finger</keyword>
<dbReference type="SUPFAM" id="SSF57845">
    <property type="entry name" value="B-box zinc-binding domain"/>
    <property type="match status" value="1"/>
</dbReference>
<dbReference type="InterPro" id="IPR003877">
    <property type="entry name" value="SPRY_dom"/>
</dbReference>
<dbReference type="InterPro" id="IPR003879">
    <property type="entry name" value="Butyrophylin_SPRY"/>
</dbReference>
<dbReference type="CDD" id="cd19787">
    <property type="entry name" value="Bbox2_TRIM50-like"/>
    <property type="match status" value="1"/>
</dbReference>
<dbReference type="InterPro" id="IPR001870">
    <property type="entry name" value="B30.2/SPRY"/>
</dbReference>
<dbReference type="InterPro" id="IPR027370">
    <property type="entry name" value="Znf-RING_euk"/>
</dbReference>
<gene>
    <name evidence="9" type="ORF">HHUSO_G26851</name>
</gene>
<dbReference type="SMART" id="SM00589">
    <property type="entry name" value="PRY"/>
    <property type="match status" value="1"/>
</dbReference>
<comment type="caution">
    <text evidence="9">The sequence shown here is derived from an EMBL/GenBank/DDBJ whole genome shotgun (WGS) entry which is preliminary data.</text>
</comment>
<reference evidence="9 10" key="1">
    <citation type="submission" date="2021-05" db="EMBL/GenBank/DDBJ databases">
        <authorList>
            <person name="Zahm M."/>
            <person name="Klopp C."/>
            <person name="Cabau C."/>
            <person name="Kuhl H."/>
            <person name="Suciu R."/>
            <person name="Ciorpac M."/>
            <person name="Holostenco D."/>
            <person name="Gessner J."/>
            <person name="Wuertz S."/>
            <person name="Hohne C."/>
            <person name="Stock M."/>
            <person name="Gislard M."/>
            <person name="Lluch J."/>
            <person name="Milhes M."/>
            <person name="Lampietro C."/>
            <person name="Lopez Roques C."/>
            <person name="Donnadieu C."/>
            <person name="Du K."/>
            <person name="Schartl M."/>
            <person name="Guiguen Y."/>
        </authorList>
    </citation>
    <scope>NUCLEOTIDE SEQUENCE [LARGE SCALE GENOMIC DNA]</scope>
    <source>
        <strain evidence="9">Hh-F2</strain>
        <tissue evidence="9">Blood</tissue>
    </source>
</reference>
<organism evidence="9 10">
    <name type="scientific">Huso huso</name>
    <name type="common">Beluga</name>
    <name type="synonym">Acipenser huso</name>
    <dbReference type="NCBI Taxonomy" id="61971"/>
    <lineage>
        <taxon>Eukaryota</taxon>
        <taxon>Metazoa</taxon>
        <taxon>Chordata</taxon>
        <taxon>Craniata</taxon>
        <taxon>Vertebrata</taxon>
        <taxon>Euteleostomi</taxon>
        <taxon>Actinopterygii</taxon>
        <taxon>Chondrostei</taxon>
        <taxon>Acipenseriformes</taxon>
        <taxon>Acipenseridae</taxon>
        <taxon>Huso</taxon>
    </lineage>
</organism>
<evidence type="ECO:0000256" key="3">
    <source>
        <dbReference type="ARBA" id="ARBA00022833"/>
    </source>
</evidence>
<dbReference type="PROSITE" id="PS50119">
    <property type="entry name" value="ZF_BBOX"/>
    <property type="match status" value="1"/>
</dbReference>
<dbReference type="InterPro" id="IPR013083">
    <property type="entry name" value="Znf_RING/FYVE/PHD"/>
</dbReference>
<dbReference type="InterPro" id="IPR043136">
    <property type="entry name" value="B30.2/SPRY_sf"/>
</dbReference>
<dbReference type="PROSITE" id="PS50188">
    <property type="entry name" value="B302_SPRY"/>
    <property type="match status" value="1"/>
</dbReference>
<dbReference type="Pfam" id="PF13765">
    <property type="entry name" value="PRY"/>
    <property type="match status" value="1"/>
</dbReference>
<keyword evidence="10" id="KW-1185">Reference proteome</keyword>
<dbReference type="Pfam" id="PF00643">
    <property type="entry name" value="zf-B_box"/>
    <property type="match status" value="1"/>
</dbReference>